<proteinExistence type="predicted"/>
<gene>
    <name evidence="2" type="ORF">CTI12_AA226050</name>
</gene>
<evidence type="ECO:0000313" key="2">
    <source>
        <dbReference type="EMBL" id="PWA76687.1"/>
    </source>
</evidence>
<evidence type="ECO:0000313" key="3">
    <source>
        <dbReference type="Proteomes" id="UP000245207"/>
    </source>
</evidence>
<feature type="domain" description="Reverse transcriptase zinc-binding" evidence="1">
    <location>
        <begin position="180"/>
        <end position="234"/>
    </location>
</feature>
<protein>
    <submittedName>
        <fullName evidence="2">Cytochrome P450</fullName>
    </submittedName>
</protein>
<reference evidence="2 3" key="1">
    <citation type="journal article" date="2018" name="Mol. Plant">
        <title>The genome of Artemisia annua provides insight into the evolution of Asteraceae family and artemisinin biosynthesis.</title>
        <authorList>
            <person name="Shen Q."/>
            <person name="Zhang L."/>
            <person name="Liao Z."/>
            <person name="Wang S."/>
            <person name="Yan T."/>
            <person name="Shi P."/>
            <person name="Liu M."/>
            <person name="Fu X."/>
            <person name="Pan Q."/>
            <person name="Wang Y."/>
            <person name="Lv Z."/>
            <person name="Lu X."/>
            <person name="Zhang F."/>
            <person name="Jiang W."/>
            <person name="Ma Y."/>
            <person name="Chen M."/>
            <person name="Hao X."/>
            <person name="Li L."/>
            <person name="Tang Y."/>
            <person name="Lv G."/>
            <person name="Zhou Y."/>
            <person name="Sun X."/>
            <person name="Brodelius P.E."/>
            <person name="Rose J.K.C."/>
            <person name="Tang K."/>
        </authorList>
    </citation>
    <scope>NUCLEOTIDE SEQUENCE [LARGE SCALE GENOMIC DNA]</scope>
    <source>
        <strain evidence="3">cv. Huhao1</strain>
        <tissue evidence="2">Leaf</tissue>
    </source>
</reference>
<keyword evidence="3" id="KW-1185">Reference proteome</keyword>
<dbReference type="AlphaFoldDB" id="A0A2U1NT95"/>
<sequence>MRVKVDDILDYGPTPFKIFNSWFLLEGFEDTVKDAWDVTDQTNEINAFVKFKNKLKIVKVRLKEWHHQWRTQQKGVKKELLSKLDIDRQIEEDDAQKLKKNWEVEGDENSKFFHRLVKQQRRQNTLMGIMVEGNWINEPTEESFPRLFDLEARKDCYIVDQFINGVWSWEWNRLMREGSRTSHHMYELLKMLPTRSQVAAKGINIPSVLCPSCMSAIEDVQHVIFKCDVAVEVWKKVATWLDLHIPAIDDISMMI</sequence>
<dbReference type="OrthoDB" id="1425980at2759"/>
<name>A0A2U1NT95_ARTAN</name>
<organism evidence="2 3">
    <name type="scientific">Artemisia annua</name>
    <name type="common">Sweet wormwood</name>
    <dbReference type="NCBI Taxonomy" id="35608"/>
    <lineage>
        <taxon>Eukaryota</taxon>
        <taxon>Viridiplantae</taxon>
        <taxon>Streptophyta</taxon>
        <taxon>Embryophyta</taxon>
        <taxon>Tracheophyta</taxon>
        <taxon>Spermatophyta</taxon>
        <taxon>Magnoliopsida</taxon>
        <taxon>eudicotyledons</taxon>
        <taxon>Gunneridae</taxon>
        <taxon>Pentapetalae</taxon>
        <taxon>asterids</taxon>
        <taxon>campanulids</taxon>
        <taxon>Asterales</taxon>
        <taxon>Asteraceae</taxon>
        <taxon>Asteroideae</taxon>
        <taxon>Anthemideae</taxon>
        <taxon>Artemisiinae</taxon>
        <taxon>Artemisia</taxon>
    </lineage>
</organism>
<dbReference type="EMBL" id="PKPP01002234">
    <property type="protein sequence ID" value="PWA76687.1"/>
    <property type="molecule type" value="Genomic_DNA"/>
</dbReference>
<accession>A0A2U1NT95</accession>
<evidence type="ECO:0000259" key="1">
    <source>
        <dbReference type="Pfam" id="PF13966"/>
    </source>
</evidence>
<dbReference type="Pfam" id="PF13966">
    <property type="entry name" value="zf-RVT"/>
    <property type="match status" value="1"/>
</dbReference>
<dbReference type="Proteomes" id="UP000245207">
    <property type="component" value="Unassembled WGS sequence"/>
</dbReference>
<comment type="caution">
    <text evidence="2">The sequence shown here is derived from an EMBL/GenBank/DDBJ whole genome shotgun (WGS) entry which is preliminary data.</text>
</comment>
<dbReference type="InterPro" id="IPR026960">
    <property type="entry name" value="RVT-Znf"/>
</dbReference>